<dbReference type="Proteomes" id="UP000515971">
    <property type="component" value="Chromosome"/>
</dbReference>
<feature type="compositionally biased region" description="Basic and acidic residues" evidence="1">
    <location>
        <begin position="87"/>
        <end position="107"/>
    </location>
</feature>
<dbReference type="RefSeq" id="WP_187539582.1">
    <property type="nucleotide sequence ID" value="NZ_BAABJT010000001.1"/>
</dbReference>
<name>A0A7G9SK70_9SPHN</name>
<feature type="chain" id="PRO_5028957958" evidence="2">
    <location>
        <begin position="21"/>
        <end position="107"/>
    </location>
</feature>
<dbReference type="EMBL" id="CP060718">
    <property type="protein sequence ID" value="QNN68245.1"/>
    <property type="molecule type" value="Genomic_DNA"/>
</dbReference>
<proteinExistence type="predicted"/>
<feature type="region of interest" description="Disordered" evidence="1">
    <location>
        <begin position="85"/>
        <end position="107"/>
    </location>
</feature>
<dbReference type="InterPro" id="IPR047773">
    <property type="entry name" value="YHYH_dom_bact"/>
</dbReference>
<organism evidence="4 5">
    <name type="scientific">Sphingomonas lutea</name>
    <dbReference type="NCBI Taxonomy" id="1045317"/>
    <lineage>
        <taxon>Bacteria</taxon>
        <taxon>Pseudomonadati</taxon>
        <taxon>Pseudomonadota</taxon>
        <taxon>Alphaproteobacteria</taxon>
        <taxon>Sphingomonadales</taxon>
        <taxon>Sphingomonadaceae</taxon>
        <taxon>Sphingomonas</taxon>
    </lineage>
</organism>
<dbReference type="InterPro" id="IPR008613">
    <property type="entry name" value="Excalibur_Ca-bd_domain"/>
</dbReference>
<feature type="domain" description="Excalibur calcium-binding" evidence="3">
    <location>
        <begin position="71"/>
        <end position="107"/>
    </location>
</feature>
<sequence>MSRYLLVVAAVIAASLPSFSSGASAHGGGLNSEGCHNNRKTGDYHCHRGGGSARSASKARSFGAVSSLSGAFRNCSAARVAGAAPVREGDPGYGRHLDRDGDGVGCE</sequence>
<evidence type="ECO:0000259" key="3">
    <source>
        <dbReference type="SMART" id="SM00894"/>
    </source>
</evidence>
<dbReference type="KEGG" id="slut:H9L13_05050"/>
<protein>
    <submittedName>
        <fullName evidence="4">Excalibur calcium-binding domain-containing protein</fullName>
    </submittedName>
</protein>
<dbReference type="Pfam" id="PF05901">
    <property type="entry name" value="Excalibur"/>
    <property type="match status" value="1"/>
</dbReference>
<evidence type="ECO:0000313" key="5">
    <source>
        <dbReference type="Proteomes" id="UP000515971"/>
    </source>
</evidence>
<keyword evidence="2" id="KW-0732">Signal</keyword>
<dbReference type="NCBIfam" id="NF033223">
    <property type="entry name" value="YHYH_alt"/>
    <property type="match status" value="1"/>
</dbReference>
<dbReference type="SMART" id="SM00894">
    <property type="entry name" value="Excalibur"/>
    <property type="match status" value="1"/>
</dbReference>
<keyword evidence="5" id="KW-1185">Reference proteome</keyword>
<evidence type="ECO:0000256" key="1">
    <source>
        <dbReference type="SAM" id="MobiDB-lite"/>
    </source>
</evidence>
<reference evidence="4 5" key="1">
    <citation type="submission" date="2020-08" db="EMBL/GenBank/DDBJ databases">
        <title>Genome sequence of Sphingomonas lutea KCTC 23642T.</title>
        <authorList>
            <person name="Hyun D.-W."/>
            <person name="Bae J.-W."/>
        </authorList>
    </citation>
    <scope>NUCLEOTIDE SEQUENCE [LARGE SCALE GENOMIC DNA]</scope>
    <source>
        <strain evidence="4 5">KCTC 23642</strain>
    </source>
</reference>
<feature type="signal peptide" evidence="2">
    <location>
        <begin position="1"/>
        <end position="20"/>
    </location>
</feature>
<evidence type="ECO:0000256" key="2">
    <source>
        <dbReference type="SAM" id="SignalP"/>
    </source>
</evidence>
<accession>A0A7G9SK70</accession>
<evidence type="ECO:0000313" key="4">
    <source>
        <dbReference type="EMBL" id="QNN68245.1"/>
    </source>
</evidence>
<gene>
    <name evidence="4" type="ORF">H9L13_05050</name>
</gene>
<dbReference type="AlphaFoldDB" id="A0A7G9SK70"/>